<protein>
    <recommendedName>
        <fullName evidence="3">Transmembrane protein</fullName>
    </recommendedName>
</protein>
<gene>
    <name evidence="1" type="ORF">PFFVO_01713</name>
</gene>
<reference evidence="1 2" key="1">
    <citation type="submission" date="2013-02" db="EMBL/GenBank/DDBJ databases">
        <title>The Genome Annotation of Plasmodium falciparum Vietnam Oak-Knoll (FVO).</title>
        <authorList>
            <consortium name="The Broad Institute Genome Sequencing Platform"/>
            <consortium name="The Broad Institute Genome Sequencing Center for Infectious Disease"/>
            <person name="Neafsey D."/>
            <person name="Hoffman S."/>
            <person name="Volkman S."/>
            <person name="Rosenthal P."/>
            <person name="Walker B."/>
            <person name="Young S.K."/>
            <person name="Zeng Q."/>
            <person name="Gargeya S."/>
            <person name="Fitzgerald M."/>
            <person name="Haas B."/>
            <person name="Abouelleil A."/>
            <person name="Allen A.W."/>
            <person name="Alvarado L."/>
            <person name="Arachchi H.M."/>
            <person name="Berlin A.M."/>
            <person name="Chapman S.B."/>
            <person name="Gainer-Dewar J."/>
            <person name="Goldberg J."/>
            <person name="Griggs A."/>
            <person name="Gujja S."/>
            <person name="Hansen M."/>
            <person name="Howarth C."/>
            <person name="Imamovic A."/>
            <person name="Ireland A."/>
            <person name="Larimer J."/>
            <person name="McCowan C."/>
            <person name="Murphy C."/>
            <person name="Pearson M."/>
            <person name="Poon T.W."/>
            <person name="Priest M."/>
            <person name="Roberts A."/>
            <person name="Saif S."/>
            <person name="Shea T."/>
            <person name="Sisk P."/>
            <person name="Sykes S."/>
            <person name="Wortman J."/>
            <person name="Nusbaum C."/>
            <person name="Birren B."/>
        </authorList>
    </citation>
    <scope>NUCLEOTIDE SEQUENCE [LARGE SCALE GENOMIC DNA]</scope>
    <source>
        <strain evidence="2">Vietnam Oak-Knoll (FVO)</strain>
    </source>
</reference>
<accession>A0A024V9V5</accession>
<dbReference type="EMBL" id="KI925067">
    <property type="protein sequence ID" value="ETW19357.1"/>
    <property type="molecule type" value="Genomic_DNA"/>
</dbReference>
<dbReference type="Proteomes" id="UP000030690">
    <property type="component" value="Unassembled WGS sequence"/>
</dbReference>
<evidence type="ECO:0008006" key="3">
    <source>
        <dbReference type="Google" id="ProtNLM"/>
    </source>
</evidence>
<reference evidence="1 2" key="2">
    <citation type="submission" date="2013-02" db="EMBL/GenBank/DDBJ databases">
        <title>The Genome Sequence of Plasmodium falciparum Vietnam Oak-Knoll (FVO).</title>
        <authorList>
            <consortium name="The Broad Institute Genome Sequencing Platform"/>
            <consortium name="The Broad Institute Genome Sequencing Center for Infectious Disease"/>
            <person name="Neafsey D."/>
            <person name="Cheeseman I."/>
            <person name="Volkman S."/>
            <person name="Adams J."/>
            <person name="Walker B."/>
            <person name="Young S.K."/>
            <person name="Zeng Q."/>
            <person name="Gargeya S."/>
            <person name="Fitzgerald M."/>
            <person name="Haas B."/>
            <person name="Abouelleil A."/>
            <person name="Alvarado L."/>
            <person name="Arachchi H.M."/>
            <person name="Berlin A.M."/>
            <person name="Chapman S.B."/>
            <person name="Dewar J."/>
            <person name="Goldberg J."/>
            <person name="Griggs A."/>
            <person name="Gujja S."/>
            <person name="Hansen M."/>
            <person name="Howarth C."/>
            <person name="Imamovic A."/>
            <person name="Larimer J."/>
            <person name="McCowan C."/>
            <person name="Murphy C."/>
            <person name="Neiman D."/>
            <person name="Pearson M."/>
            <person name="Priest M."/>
            <person name="Roberts A."/>
            <person name="Saif S."/>
            <person name="Shea T."/>
            <person name="Sisk P."/>
            <person name="Sykes S."/>
            <person name="Wortman J."/>
            <person name="Nusbaum C."/>
            <person name="Birren B."/>
        </authorList>
    </citation>
    <scope>NUCLEOTIDE SEQUENCE [LARGE SCALE GENOMIC DNA]</scope>
    <source>
        <strain evidence="2">Vietnam Oak-Knoll (FVO)</strain>
    </source>
</reference>
<proteinExistence type="predicted"/>
<dbReference type="AlphaFoldDB" id="A0A024V9V5"/>
<organism evidence="1 2">
    <name type="scientific">Plasmodium falciparum Vietnam Oak-Knoll</name>
    <name type="common">FVO</name>
    <dbReference type="NCBI Taxonomy" id="1036723"/>
    <lineage>
        <taxon>Eukaryota</taxon>
        <taxon>Sar</taxon>
        <taxon>Alveolata</taxon>
        <taxon>Apicomplexa</taxon>
        <taxon>Aconoidasida</taxon>
        <taxon>Haemosporida</taxon>
        <taxon>Plasmodiidae</taxon>
        <taxon>Plasmodium</taxon>
        <taxon>Plasmodium (Laverania)</taxon>
    </lineage>
</organism>
<evidence type="ECO:0000313" key="1">
    <source>
        <dbReference type="EMBL" id="ETW19357.1"/>
    </source>
</evidence>
<name>A0A024V9V5_PLAFA</name>
<evidence type="ECO:0000313" key="2">
    <source>
        <dbReference type="Proteomes" id="UP000030690"/>
    </source>
</evidence>
<dbReference type="OrthoDB" id="370410at2759"/>
<sequence>MFKKFFVFITFLVFIIKYIHCDIIIVDSNKDIQGFDPNSVLNLSENVFNIFLDTKTNNSDIKTVYSSIFSNSKVTIDGTCSSMKELIKGRSLKYLDELGTEEYVNSDDVFNFSIFVYTVNGQPDIIQQVYKKHPNYISYIITCKESELFDNIEDAKDNKNVFHTNPNILSQLMIVFLIFFFLFIGFYVLINISTPKIYEEKQLIINKEH</sequence>
<dbReference type="SMR" id="A0A024V9V5"/>